<name>A0ABR3QQ32_9PLEO</name>
<evidence type="ECO:0000313" key="2">
    <source>
        <dbReference type="EMBL" id="KAL1594260.1"/>
    </source>
</evidence>
<gene>
    <name evidence="2" type="ORF">SLS59_008884</name>
</gene>
<accession>A0ABR3QQ32</accession>
<evidence type="ECO:0000256" key="1">
    <source>
        <dbReference type="SAM" id="MobiDB-lite"/>
    </source>
</evidence>
<feature type="region of interest" description="Disordered" evidence="1">
    <location>
        <begin position="403"/>
        <end position="534"/>
    </location>
</feature>
<reference evidence="2 3" key="1">
    <citation type="submission" date="2024-02" db="EMBL/GenBank/DDBJ databases">
        <title>De novo assembly and annotation of 12 fungi associated with fruit tree decline syndrome in Ontario, Canada.</title>
        <authorList>
            <person name="Sulman M."/>
            <person name="Ellouze W."/>
            <person name="Ilyukhin E."/>
        </authorList>
    </citation>
    <scope>NUCLEOTIDE SEQUENCE [LARGE SCALE GENOMIC DNA]</scope>
    <source>
        <strain evidence="2 3">M97-236</strain>
    </source>
</reference>
<feature type="compositionally biased region" description="Acidic residues" evidence="1">
    <location>
        <begin position="480"/>
        <end position="493"/>
    </location>
</feature>
<comment type="caution">
    <text evidence="2">The sequence shown here is derived from an EMBL/GenBank/DDBJ whole genome shotgun (WGS) entry which is preliminary data.</text>
</comment>
<feature type="compositionally biased region" description="Acidic residues" evidence="1">
    <location>
        <begin position="111"/>
        <end position="146"/>
    </location>
</feature>
<feature type="compositionally biased region" description="Polar residues" evidence="1">
    <location>
        <begin position="462"/>
        <end position="474"/>
    </location>
</feature>
<organism evidence="2 3">
    <name type="scientific">Nothophoma quercina</name>
    <dbReference type="NCBI Taxonomy" id="749835"/>
    <lineage>
        <taxon>Eukaryota</taxon>
        <taxon>Fungi</taxon>
        <taxon>Dikarya</taxon>
        <taxon>Ascomycota</taxon>
        <taxon>Pezizomycotina</taxon>
        <taxon>Dothideomycetes</taxon>
        <taxon>Pleosporomycetidae</taxon>
        <taxon>Pleosporales</taxon>
        <taxon>Pleosporineae</taxon>
        <taxon>Didymellaceae</taxon>
        <taxon>Nothophoma</taxon>
    </lineage>
</organism>
<evidence type="ECO:0000313" key="3">
    <source>
        <dbReference type="Proteomes" id="UP001521222"/>
    </source>
</evidence>
<feature type="region of interest" description="Disordered" evidence="1">
    <location>
        <begin position="327"/>
        <end position="362"/>
    </location>
</feature>
<protein>
    <submittedName>
        <fullName evidence="2">Uncharacterized protein</fullName>
    </submittedName>
</protein>
<feature type="compositionally biased region" description="Basic residues" evidence="1">
    <location>
        <begin position="41"/>
        <end position="56"/>
    </location>
</feature>
<dbReference type="EMBL" id="JAKIXB020000036">
    <property type="protein sequence ID" value="KAL1594260.1"/>
    <property type="molecule type" value="Genomic_DNA"/>
</dbReference>
<feature type="region of interest" description="Disordered" evidence="1">
    <location>
        <begin position="1"/>
        <end position="147"/>
    </location>
</feature>
<proteinExistence type="predicted"/>
<feature type="compositionally biased region" description="Pro residues" evidence="1">
    <location>
        <begin position="420"/>
        <end position="431"/>
    </location>
</feature>
<keyword evidence="3" id="KW-1185">Reference proteome</keyword>
<sequence>MQVVKGRVMPRPCQKRRARVAAQRGAKPKPAPPPPLPKSKALARGKPQRGRGRGRGGRGGNFGGRPTRGQSSYDGAEEFRSFVEAQRSGNQFGALNNNARAGGGSSFDPISLDDSDDSDLEDGELTDEDSDMDDSMSDLDTDDSEGDMMINLGEVRPQKGRPARPEVMFTALEAVSIYDTMHQAGFPLAARKMGRFDASGEIVEVEIEAVYTNNGFTQNSHIKFTETTNVQTPSRNTGDRSTRSSTYIADFPRGQRPIANNPANGAPRLPEHDFVRDYVFDWGRYKNSHISDVPESYLRTIGGQSFVFDGRHPGLKEAFDHHRPELRQTATNPQPPVQAPIQAPRRTRGGASPSEKYKLPKGAFKGKRLDEVDENYLRTIEGMSTVVHSWPGLKEALADFNEKTGRQGKRVKSTAKVDTPPVPSKAAPPAPAAVKRGKPRNAVHSDNRPRKHKARSFAQPKANDTNRYGPQQSGPMDLTNDNDDSDDNDDLSENDTSRRPQPAASQDADDEDVDSRYTLGSKSKDAPKKNAISKARRTAELNYEEDGLEEVDKAKIAVANASTRTLPLNKGPGSAPWTPINSLTKLGKVKAQQANGRGADLAYKRNLPPSNVPCKIVMYTIAEAIAALLLYRDGTMSAPAEIDPVSRQPYEALQTGEYLSYPVKGTYHLGALGRYGIDALSPTPFSLTVPLSEHCFIQTTPDTSTAEPSRAGLGFSSTLPNRPKGPLVRRPNNYCFTFGKYRGRRMDSVPVEYLRSIYNSDDYHNDAKLQQAFADLYPKGLYESDAESYTFEKGGFKGKRLDEVPKSYLWGLLRKKTDGGEVGGKKGRGRLERALEVWEKGQLDLTKD</sequence>
<dbReference type="Proteomes" id="UP001521222">
    <property type="component" value="Unassembled WGS sequence"/>
</dbReference>
<feature type="compositionally biased region" description="Low complexity" evidence="1">
    <location>
        <begin position="93"/>
        <end position="110"/>
    </location>
</feature>